<keyword evidence="3" id="KW-1185">Reference proteome</keyword>
<feature type="transmembrane region" description="Helical" evidence="1">
    <location>
        <begin position="1626"/>
        <end position="1644"/>
    </location>
</feature>
<evidence type="ECO:0000313" key="2">
    <source>
        <dbReference type="EMBL" id="EQC27361.1"/>
    </source>
</evidence>
<keyword evidence="1" id="KW-0472">Membrane</keyword>
<feature type="transmembrane region" description="Helical" evidence="1">
    <location>
        <begin position="709"/>
        <end position="726"/>
    </location>
</feature>
<dbReference type="eggNOG" id="ENOG502SD6V">
    <property type="taxonomic scope" value="Eukaryota"/>
</dbReference>
<feature type="transmembrane region" description="Helical" evidence="1">
    <location>
        <begin position="634"/>
        <end position="656"/>
    </location>
</feature>
<feature type="transmembrane region" description="Helical" evidence="1">
    <location>
        <begin position="21"/>
        <end position="40"/>
    </location>
</feature>
<sequence length="1734" mass="189122">MGSPVQPTEVPTAAAPSRTGAVGAVIWLLFGASGSLYYVALLQPTLANDLWWSHFNASGYQTLLVDVVNQLLLSPHLGRVQLAAASILETRYDRRIATPVSHPTYTMALVTTRLDAIEYGILQLRNTSWWTLAWLPTQYCYVDFERRWAMAHTARRQMRCDTQFASNGAVYLEAVLRNTNAVAFTAFYAGKFDVGITEYLATSEAGASWIATTTTTSASSQAPLATEASYWRSHNLTSFALQWQNFVLPGIDETMTLTTALGLDHVIALKAYARRDGPWSSAIYNGFFVTDLGWGAAACNRSLIRRSPTFFLTAPCPRLGSPPLEGIVGVPMANGEFTDQAHLMRNALGPFLSVDLYVVPVPLELHALSEAFRVALVATIASASWVHALDLSAGFFLEVDLAPLAWRAADRVYYGGNPTCLWNNPKPFVQPPLTHMDDCSVQRPWSAALSPELVLFGLSAMDKVDTRTIDDICAHQTAQPVCISVLTAAAPLAMRSIVHDALPSIVMPLNVSVLQLASDASASNWTLLHQRLASWEFFGPLLLLQWAQGLREVVAFAGDNGTLVLLSDIPLPSALHANTSALSAASRVLLLLIVYSAAVLGAIALLLIVHILHVRGRCSSQNLLFFHRVAGSTWLGRPLMFLRGSVALVLLATAPIGVHRDAVRVTTSLVLPARSIVDIAILSSEANWVAYVCYELLLPLHARPSRVPAVMSSMVLWCLCFGWTLASPVAVEATLMRECSAINMYQEVLCTSATVVLGSTLRVLGLFGAQLIGVVAAVLCSGRWSMPSLAAYEPPVMISGAGQAFLAPAPPDVVAGVLCGLVPLRRNTVFDIKLWTISSASSASSTDATDDRLRSRAPSATLVPVQASSWKVNLLLKLLGVAAIALDLCGSVSYLALTKESMPNDLLWPRFNISGTHAFLAQWFVDEGALGTSEHALDNIVINARGDFSTPIASLPVLPQGGARAQYTTLTSLSDAIAGLRLVDGCDGPYVFTQYCYLDLDQKWEMANSIKRQERCKSMVNNGAVFLASLLRNVDVTACWAESFEIGFGSELRQSLAGQALLASFTPPYLSIDDEVSYWTQKDIKSYTLQWQNYKSIGLVNTYNIVNAYGASYPFTLQSTAGYYRLASQTSFLMYWGLANDLGYLLPNMSIIGSYSLLRSSHRFAFRNHSLSDVYMTTGLLDPTMPGIEHALTSSIGPYGTVDMYFEPVPELVRRGAHAAYNVLRTLRVLAPASYDDVNNPPYEVSPVPLAWLDMNFRAVGGSVLCPPSLGYAAPISMHMYEAFTFEAPCSTLLASTSFAPTADQHLFAYMFTARTTTNDLPSLCAQAGTQEWSCNATVSRVAEFLAPFANLVENLTSLYRDDMVTAMSRLGVELFQFGKASYQAPISTYYFPILDPPFDYFGWLWIDDWVRGQRDVVTFLGDAGRRTMIGGLLQASSQPVDPAELPTVFALYARRGVQYVTLIMLSLASIVLLYTMVLRGAMEGRNLFKLSRVGGFVWVGRPLIGLRSVTALCLLSRGTVALTRDGHFTAFAPVHVPWYATVLAANEVTWLLSLVNDLDLLFTRGTSATYATIEMLVVWSCTACLTVYAPIRPTIAVHPICTPVELDFQVSCVAGTVHAGSWTRLLVLVGLVVGLHGVGGTLWRRRWPPPVQYRSRSRLLAGGAKWLFHHGPWQVDRVYYLDRASAALNGLLSARAGNVFFVLDVKTWRLLQLGPCAREDDGGFAKALPLVDD</sequence>
<name>T0PYP5_SAPDV</name>
<gene>
    <name evidence="2" type="ORF">SDRG_14803</name>
</gene>
<keyword evidence="1" id="KW-1133">Transmembrane helix</keyword>
<accession>T0PYP5</accession>
<protein>
    <submittedName>
        <fullName evidence="2">Uncharacterized protein</fullName>
    </submittedName>
</protein>
<keyword evidence="1" id="KW-0812">Transmembrane</keyword>
<organism evidence="2 3">
    <name type="scientific">Saprolegnia diclina (strain VS20)</name>
    <dbReference type="NCBI Taxonomy" id="1156394"/>
    <lineage>
        <taxon>Eukaryota</taxon>
        <taxon>Sar</taxon>
        <taxon>Stramenopiles</taxon>
        <taxon>Oomycota</taxon>
        <taxon>Saprolegniomycetes</taxon>
        <taxon>Saprolegniales</taxon>
        <taxon>Saprolegniaceae</taxon>
        <taxon>Saprolegnia</taxon>
    </lineage>
</organism>
<dbReference type="RefSeq" id="XP_008619180.1">
    <property type="nucleotide sequence ID" value="XM_008620958.1"/>
</dbReference>
<reference evidence="2 3" key="1">
    <citation type="submission" date="2012-04" db="EMBL/GenBank/DDBJ databases">
        <title>The Genome Sequence of Saprolegnia declina VS20.</title>
        <authorList>
            <consortium name="The Broad Institute Genome Sequencing Platform"/>
            <person name="Russ C."/>
            <person name="Nusbaum C."/>
            <person name="Tyler B."/>
            <person name="van West P."/>
            <person name="Dieguez-Uribeondo J."/>
            <person name="de Bruijn I."/>
            <person name="Tripathy S."/>
            <person name="Jiang R."/>
            <person name="Young S.K."/>
            <person name="Zeng Q."/>
            <person name="Gargeya S."/>
            <person name="Fitzgerald M."/>
            <person name="Haas B."/>
            <person name="Abouelleil A."/>
            <person name="Alvarado L."/>
            <person name="Arachchi H.M."/>
            <person name="Berlin A."/>
            <person name="Chapman S.B."/>
            <person name="Goldberg J."/>
            <person name="Griggs A."/>
            <person name="Gujja S."/>
            <person name="Hansen M."/>
            <person name="Howarth C."/>
            <person name="Imamovic A."/>
            <person name="Larimer J."/>
            <person name="McCowen C."/>
            <person name="Montmayeur A."/>
            <person name="Murphy C."/>
            <person name="Neiman D."/>
            <person name="Pearson M."/>
            <person name="Priest M."/>
            <person name="Roberts A."/>
            <person name="Saif S."/>
            <person name="Shea T."/>
            <person name="Sisk P."/>
            <person name="Sykes S."/>
            <person name="Wortman J."/>
            <person name="Nusbaum C."/>
            <person name="Birren B."/>
        </authorList>
    </citation>
    <scope>NUCLEOTIDE SEQUENCE [LARGE SCALE GENOMIC DNA]</scope>
    <source>
        <strain evidence="2 3">VS20</strain>
    </source>
</reference>
<dbReference type="GeneID" id="19955530"/>
<dbReference type="VEuPathDB" id="FungiDB:SDRG_14803"/>
<proteinExistence type="predicted"/>
<dbReference type="OrthoDB" id="10481133at2759"/>
<evidence type="ECO:0000313" key="3">
    <source>
        <dbReference type="Proteomes" id="UP000030762"/>
    </source>
</evidence>
<feature type="transmembrane region" description="Helical" evidence="1">
    <location>
        <begin position="761"/>
        <end position="780"/>
    </location>
</feature>
<dbReference type="InParanoid" id="T0PYP5"/>
<dbReference type="Proteomes" id="UP000030762">
    <property type="component" value="Unassembled WGS sequence"/>
</dbReference>
<dbReference type="EMBL" id="JH767209">
    <property type="protein sequence ID" value="EQC27361.1"/>
    <property type="molecule type" value="Genomic_DNA"/>
</dbReference>
<feature type="transmembrane region" description="Helical" evidence="1">
    <location>
        <begin position="1457"/>
        <end position="1478"/>
    </location>
</feature>
<evidence type="ECO:0000256" key="1">
    <source>
        <dbReference type="SAM" id="Phobius"/>
    </source>
</evidence>
<feature type="transmembrane region" description="Helical" evidence="1">
    <location>
        <begin position="588"/>
        <end position="613"/>
    </location>
</feature>